<keyword evidence="9 11" id="KW-0472">Membrane</keyword>
<evidence type="ECO:0000256" key="3">
    <source>
        <dbReference type="ARBA" id="ARBA00022692"/>
    </source>
</evidence>
<dbReference type="GO" id="GO:0061630">
    <property type="term" value="F:ubiquitin protein ligase activity"/>
    <property type="evidence" value="ECO:0007669"/>
    <property type="project" value="UniProtKB-EC"/>
</dbReference>
<keyword evidence="5" id="KW-0863">Zinc-finger</keyword>
<dbReference type="Proteomes" id="UP000596742">
    <property type="component" value="Unassembled WGS sequence"/>
</dbReference>
<feature type="transmembrane region" description="Helical" evidence="11">
    <location>
        <begin position="229"/>
        <end position="248"/>
    </location>
</feature>
<dbReference type="Pfam" id="PF12906">
    <property type="entry name" value="RINGv"/>
    <property type="match status" value="1"/>
</dbReference>
<dbReference type="EMBL" id="UYJE01006290">
    <property type="protein sequence ID" value="VDI44729.1"/>
    <property type="molecule type" value="Genomic_DNA"/>
</dbReference>
<dbReference type="InterPro" id="IPR013083">
    <property type="entry name" value="Znf_RING/FYVE/PHD"/>
</dbReference>
<dbReference type="GO" id="GO:0008270">
    <property type="term" value="F:zinc ion binding"/>
    <property type="evidence" value="ECO:0007669"/>
    <property type="project" value="UniProtKB-KW"/>
</dbReference>
<evidence type="ECO:0000259" key="12">
    <source>
        <dbReference type="PROSITE" id="PS51292"/>
    </source>
</evidence>
<keyword evidence="3 11" id="KW-0812">Transmembrane</keyword>
<feature type="region of interest" description="Disordered" evidence="10">
    <location>
        <begin position="1"/>
        <end position="30"/>
    </location>
</feature>
<comment type="caution">
    <text evidence="13">The sequence shown here is derived from an EMBL/GenBank/DDBJ whole genome shotgun (WGS) entry which is preliminary data.</text>
</comment>
<evidence type="ECO:0000256" key="4">
    <source>
        <dbReference type="ARBA" id="ARBA00022723"/>
    </source>
</evidence>
<evidence type="ECO:0000256" key="10">
    <source>
        <dbReference type="SAM" id="MobiDB-lite"/>
    </source>
</evidence>
<comment type="subcellular location">
    <subcellularLocation>
        <location evidence="1">Membrane</location>
        <topology evidence="1">Multi-pass membrane protein</topology>
    </subcellularLocation>
</comment>
<evidence type="ECO:0000256" key="9">
    <source>
        <dbReference type="ARBA" id="ARBA00023136"/>
    </source>
</evidence>
<keyword evidence="4" id="KW-0479">Metal-binding</keyword>
<dbReference type="CDD" id="cd16699">
    <property type="entry name" value="RING_CH-C4HC3_MARCH2-like"/>
    <property type="match status" value="1"/>
</dbReference>
<dbReference type="SMART" id="SM00744">
    <property type="entry name" value="RINGv"/>
    <property type="match status" value="1"/>
</dbReference>
<keyword evidence="7" id="KW-0862">Zinc</keyword>
<keyword evidence="14" id="KW-1185">Reference proteome</keyword>
<feature type="compositionally biased region" description="Basic residues" evidence="10">
    <location>
        <begin position="348"/>
        <end position="358"/>
    </location>
</feature>
<keyword evidence="8 11" id="KW-1133">Transmembrane helix</keyword>
<dbReference type="InterPro" id="IPR011016">
    <property type="entry name" value="Znf_RING-CH"/>
</dbReference>
<dbReference type="GO" id="GO:0016020">
    <property type="term" value="C:membrane"/>
    <property type="evidence" value="ECO:0007669"/>
    <property type="project" value="UniProtKB-SubCell"/>
</dbReference>
<proteinExistence type="predicted"/>
<evidence type="ECO:0000256" key="6">
    <source>
        <dbReference type="ARBA" id="ARBA00022786"/>
    </source>
</evidence>
<feature type="domain" description="RING-CH-type" evidence="12">
    <location>
        <begin position="107"/>
        <end position="167"/>
    </location>
</feature>
<keyword evidence="6" id="KW-0833">Ubl conjugation pathway</keyword>
<dbReference type="PANTHER" id="PTHR46065:SF3">
    <property type="entry name" value="FI20425P1"/>
    <property type="match status" value="1"/>
</dbReference>
<dbReference type="PROSITE" id="PS51292">
    <property type="entry name" value="ZF_RING_CH"/>
    <property type="match status" value="1"/>
</dbReference>
<evidence type="ECO:0000313" key="13">
    <source>
        <dbReference type="EMBL" id="VDI44729.1"/>
    </source>
</evidence>
<dbReference type="AlphaFoldDB" id="A0A8B6F544"/>
<dbReference type="PANTHER" id="PTHR46065">
    <property type="entry name" value="E3 UBIQUITIN-PROTEIN LIGASE MARCH 2/3 FAMILY MEMBER"/>
    <property type="match status" value="1"/>
</dbReference>
<gene>
    <name evidence="13" type="ORF">MGAL_10B009462</name>
</gene>
<dbReference type="SUPFAM" id="SSF57850">
    <property type="entry name" value="RING/U-box"/>
    <property type="match status" value="1"/>
</dbReference>
<evidence type="ECO:0000256" key="5">
    <source>
        <dbReference type="ARBA" id="ARBA00022771"/>
    </source>
</evidence>
<evidence type="ECO:0000256" key="2">
    <source>
        <dbReference type="ARBA" id="ARBA00022679"/>
    </source>
</evidence>
<evidence type="ECO:0000256" key="11">
    <source>
        <dbReference type="SAM" id="Phobius"/>
    </source>
</evidence>
<feature type="region of interest" description="Disordered" evidence="10">
    <location>
        <begin position="337"/>
        <end position="358"/>
    </location>
</feature>
<dbReference type="OrthoDB" id="273089at2759"/>
<dbReference type="EC" id="2.3.2.27" evidence="13"/>
<accession>A0A8B6F544</accession>
<dbReference type="Gene3D" id="3.30.40.10">
    <property type="entry name" value="Zinc/RING finger domain, C3HC4 (zinc finger)"/>
    <property type="match status" value="1"/>
</dbReference>
<evidence type="ECO:0000256" key="1">
    <source>
        <dbReference type="ARBA" id="ARBA00004141"/>
    </source>
</evidence>
<dbReference type="GO" id="GO:0016567">
    <property type="term" value="P:protein ubiquitination"/>
    <property type="evidence" value="ECO:0007669"/>
    <property type="project" value="TreeGrafter"/>
</dbReference>
<evidence type="ECO:0000256" key="7">
    <source>
        <dbReference type="ARBA" id="ARBA00022833"/>
    </source>
</evidence>
<protein>
    <submittedName>
        <fullName evidence="13">E3 ubiquitin-protein ligase MARCH2</fullName>
        <ecNumber evidence="13">2.3.2.27</ecNumber>
    </submittedName>
</protein>
<evidence type="ECO:0000256" key="8">
    <source>
        <dbReference type="ARBA" id="ARBA00022989"/>
    </source>
</evidence>
<name>A0A8B6F544_MYTGA</name>
<organism evidence="13 14">
    <name type="scientific">Mytilus galloprovincialis</name>
    <name type="common">Mediterranean mussel</name>
    <dbReference type="NCBI Taxonomy" id="29158"/>
    <lineage>
        <taxon>Eukaryota</taxon>
        <taxon>Metazoa</taxon>
        <taxon>Spiralia</taxon>
        <taxon>Lophotrochozoa</taxon>
        <taxon>Mollusca</taxon>
        <taxon>Bivalvia</taxon>
        <taxon>Autobranchia</taxon>
        <taxon>Pteriomorphia</taxon>
        <taxon>Mytilida</taxon>
        <taxon>Mytiloidea</taxon>
        <taxon>Mytilidae</taxon>
        <taxon>Mytilinae</taxon>
        <taxon>Mytilus</taxon>
    </lineage>
</organism>
<evidence type="ECO:0000313" key="14">
    <source>
        <dbReference type="Proteomes" id="UP000596742"/>
    </source>
</evidence>
<reference evidence="13" key="1">
    <citation type="submission" date="2018-11" db="EMBL/GenBank/DDBJ databases">
        <authorList>
            <person name="Alioto T."/>
            <person name="Alioto T."/>
        </authorList>
    </citation>
    <scope>NUCLEOTIDE SEQUENCE</scope>
</reference>
<sequence length="500" mass="56526">MNISGYDNLQDESPHEHRHKRKDSTRELNGSYILACRGEESLETSGFDPNSPVSSKGRPKVHKDLTVYSSVALDESDYTNDTTEEVKPKRSRIIHDSIADKSLPNPHNTTDAPHCRICHEGDEEEDLLSPCFCSGSVGALHMSCLEKWLGASDKTRCEICGFQFSISKNPKPVTWFLKNKSLGRERRYLIADIGCAIWFTPFTIGTFTGCMIGASYFTSVDKDWQATTLILLAMINLLIFSLWCGFTIRRNYILCSTWRENFQEIKIKYNPPDKNNNKQTVSRGSSVTDRMLLENSFKTVHGEKTSPEFPAKPIIRKITYETSPKHRKQHCHIELEDDSTLQPGTPYPKRKQSSKMKRGCIDKTMTETIPSNELTLLEGNKVRKIRNKRVDRLQNNSTSTPAKSNSGMHNIFDENHCSATPIQLVPFQNIQSDIIYANPAAVDHPGMFVETPFAIVHTNVATQSVTRQGLVFQAHQKARRCEDALVMPPDDMENGIHDVS</sequence>
<keyword evidence="2 13" id="KW-0808">Transferase</keyword>
<keyword evidence="13" id="KW-0012">Acyltransferase</keyword>
<feature type="transmembrane region" description="Helical" evidence="11">
    <location>
        <begin position="188"/>
        <end position="217"/>
    </location>
</feature>